<dbReference type="AlphaFoldDB" id="A0A7J5YQD1"/>
<dbReference type="Proteomes" id="UP000518266">
    <property type="component" value="Unassembled WGS sequence"/>
</dbReference>
<protein>
    <submittedName>
        <fullName evidence="1">Uncharacterized protein</fullName>
    </submittedName>
</protein>
<keyword evidence="2" id="KW-1185">Reference proteome</keyword>
<dbReference type="PANTHER" id="PTHR46670:SF3">
    <property type="entry name" value="ENDONUCLEASE_EXONUCLEASE_PHOSPHATASE DOMAIN-CONTAINING PROTEIN"/>
    <property type="match status" value="1"/>
</dbReference>
<sequence>MEFKLSHHIKPKRQIYFRNLKHIDTDIMTLDLQQIPPSAYFTTVSESVEYYNKTLSTVLDLHAPLKSRTVSFCRSAPWFTSELRSMKAAGRISLSEHQKTYSKSLKKARSQFYSDIISKNPGNSKQLFCTIDHLLKPQTPSHIDTTEEQCNNFVTFFRTKVATIRSLLSTPCAVSVPT</sequence>
<dbReference type="PANTHER" id="PTHR46670">
    <property type="entry name" value="ENDO/EXONUCLEASE/PHOSPHATASE DOMAIN-CONTAINING PROTEIN"/>
    <property type="match status" value="1"/>
</dbReference>
<accession>A0A7J5YQD1</accession>
<name>A0A7J5YQD1_DISMA</name>
<dbReference type="OrthoDB" id="419189at2759"/>
<feature type="non-terminal residue" evidence="1">
    <location>
        <position position="178"/>
    </location>
</feature>
<evidence type="ECO:0000313" key="1">
    <source>
        <dbReference type="EMBL" id="KAF3851772.1"/>
    </source>
</evidence>
<organism evidence="1 2">
    <name type="scientific">Dissostichus mawsoni</name>
    <name type="common">Antarctic cod</name>
    <dbReference type="NCBI Taxonomy" id="36200"/>
    <lineage>
        <taxon>Eukaryota</taxon>
        <taxon>Metazoa</taxon>
        <taxon>Chordata</taxon>
        <taxon>Craniata</taxon>
        <taxon>Vertebrata</taxon>
        <taxon>Euteleostomi</taxon>
        <taxon>Actinopterygii</taxon>
        <taxon>Neopterygii</taxon>
        <taxon>Teleostei</taxon>
        <taxon>Neoteleostei</taxon>
        <taxon>Acanthomorphata</taxon>
        <taxon>Eupercaria</taxon>
        <taxon>Perciformes</taxon>
        <taxon>Notothenioidei</taxon>
        <taxon>Nototheniidae</taxon>
        <taxon>Dissostichus</taxon>
    </lineage>
</organism>
<gene>
    <name evidence="1" type="ORF">F7725_005127</name>
</gene>
<proteinExistence type="predicted"/>
<reference evidence="1 2" key="1">
    <citation type="submission" date="2020-03" db="EMBL/GenBank/DDBJ databases">
        <title>Dissostichus mawsoni Genome sequencing and assembly.</title>
        <authorList>
            <person name="Park H."/>
        </authorList>
    </citation>
    <scope>NUCLEOTIDE SEQUENCE [LARGE SCALE GENOMIC DNA]</scope>
    <source>
        <strain evidence="1">DM0001</strain>
        <tissue evidence="1">Muscle</tissue>
    </source>
</reference>
<comment type="caution">
    <text evidence="1">The sequence shown here is derived from an EMBL/GenBank/DDBJ whole genome shotgun (WGS) entry which is preliminary data.</text>
</comment>
<evidence type="ECO:0000313" key="2">
    <source>
        <dbReference type="Proteomes" id="UP000518266"/>
    </source>
</evidence>
<dbReference type="EMBL" id="JAAKFY010000009">
    <property type="protein sequence ID" value="KAF3851772.1"/>
    <property type="molecule type" value="Genomic_DNA"/>
</dbReference>